<sequence>MQYAMVIVAFTLYRDLGTTMSLAWYNLFGTVVPIINTLALYAFFPDGTTADGLYSTTWFIGAANLVVFCGLVLAFNVPLGVRMFALSWQAYWSMCFLDPTNKTAFSVGFRLITLKGATMGPLAGTIIGILMSILVMLQTPFGPCLSNLRGSLEVTMDLAWNEGQLWKEIIADFTGKREDSRIVQFRGKMDQLTGKIGKLQDYLGSTWWESFGAGHPGRVMRNLREAAARFARMQDFLSERSLRTLESDLGPDHERLMEPVKAKMESLADGAAQLLYRAARVGAAGGRRNASVQERDALQQGLLAVAEGQREMAGALAKARAQVHGSGLDEGAFASMVPEHCMALAFSAYCAQVTQYTEFLLADGDVSDLSPWAAFWESLKESCQLNDPHSIARNCIAFFGCFAIGFCGLRGAGPKTHVFTIEPLDSTIAGTTAFLMSAEGKGGSALYKNIGRFLGTGGGTLLGAMVFHALVDCTWHGVLCGIFSMAILMFFSFYLYFTSAQYGYVGLLLAAYGGQRLLIPCGATDQTEAWLLRTIANQFFAIVGVSLSELLIPNTKSSDVAIGAFTSGYTSFLASLRAYLAVPGGREPSPANDDAFQKLLEAKCIGAEASLEPRVVRTPWRGELWERVLHATTHMSHAIHSLASIGAPNDSPLPSGPSPKTHGSPFRQALAASDTMTKTAGDLARRAEESFQLAVKILTHDDERPLCLPDDAHARLIKSKHAMAHWRSSMKGVIREAATGAKGQAPAKSAAEDVLCQAAMSGMMMDSLVDHFASLEDALLQLPEVTR</sequence>
<proteinExistence type="predicted"/>
<feature type="transmembrane region" description="Helical" evidence="2">
    <location>
        <begin position="22"/>
        <end position="44"/>
    </location>
</feature>
<keyword evidence="2" id="KW-0472">Membrane</keyword>
<feature type="transmembrane region" description="Helical" evidence="2">
    <location>
        <begin position="56"/>
        <end position="77"/>
    </location>
</feature>
<keyword evidence="2" id="KW-1133">Transmembrane helix</keyword>
<evidence type="ECO:0000313" key="3">
    <source>
        <dbReference type="EMBL" id="CAK0797211.1"/>
    </source>
</evidence>
<comment type="caution">
    <text evidence="3">The sequence shown here is derived from an EMBL/GenBank/DDBJ whole genome shotgun (WGS) entry which is preliminary data.</text>
</comment>
<feature type="transmembrane region" description="Helical" evidence="2">
    <location>
        <begin position="450"/>
        <end position="470"/>
    </location>
</feature>
<dbReference type="Proteomes" id="UP001189429">
    <property type="component" value="Unassembled WGS sequence"/>
</dbReference>
<keyword evidence="4" id="KW-1185">Reference proteome</keyword>
<evidence type="ECO:0000256" key="1">
    <source>
        <dbReference type="SAM" id="MobiDB-lite"/>
    </source>
</evidence>
<feature type="transmembrane region" description="Helical" evidence="2">
    <location>
        <begin position="476"/>
        <end position="497"/>
    </location>
</feature>
<reference evidence="3" key="1">
    <citation type="submission" date="2023-10" db="EMBL/GenBank/DDBJ databases">
        <authorList>
            <person name="Chen Y."/>
            <person name="Shah S."/>
            <person name="Dougan E. K."/>
            <person name="Thang M."/>
            <person name="Chan C."/>
        </authorList>
    </citation>
    <scope>NUCLEOTIDE SEQUENCE [LARGE SCALE GENOMIC DNA]</scope>
</reference>
<feature type="transmembrane region" description="Helical" evidence="2">
    <location>
        <begin position="119"/>
        <end position="137"/>
    </location>
</feature>
<organism evidence="3 4">
    <name type="scientific">Prorocentrum cordatum</name>
    <dbReference type="NCBI Taxonomy" id="2364126"/>
    <lineage>
        <taxon>Eukaryota</taxon>
        <taxon>Sar</taxon>
        <taxon>Alveolata</taxon>
        <taxon>Dinophyceae</taxon>
        <taxon>Prorocentrales</taxon>
        <taxon>Prorocentraceae</taxon>
        <taxon>Prorocentrum</taxon>
    </lineage>
</organism>
<name>A0ABN9PVD3_9DINO</name>
<protein>
    <submittedName>
        <fullName evidence="3">Uncharacterized protein</fullName>
    </submittedName>
</protein>
<keyword evidence="2" id="KW-0812">Transmembrane</keyword>
<feature type="region of interest" description="Disordered" evidence="1">
    <location>
        <begin position="645"/>
        <end position="667"/>
    </location>
</feature>
<evidence type="ECO:0000256" key="2">
    <source>
        <dbReference type="SAM" id="Phobius"/>
    </source>
</evidence>
<dbReference type="EMBL" id="CAUYUJ010001703">
    <property type="protein sequence ID" value="CAK0797211.1"/>
    <property type="molecule type" value="Genomic_DNA"/>
</dbReference>
<evidence type="ECO:0000313" key="4">
    <source>
        <dbReference type="Proteomes" id="UP001189429"/>
    </source>
</evidence>
<accession>A0ABN9PVD3</accession>
<gene>
    <name evidence="3" type="ORF">PCOR1329_LOCUS6363</name>
</gene>